<gene>
    <name evidence="1" type="ORF">OPT61_g2575</name>
</gene>
<keyword evidence="2" id="KW-1185">Reference proteome</keyword>
<dbReference type="Proteomes" id="UP001153331">
    <property type="component" value="Unassembled WGS sequence"/>
</dbReference>
<protein>
    <submittedName>
        <fullName evidence="1">Uncharacterized protein</fullName>
    </submittedName>
</protein>
<organism evidence="1 2">
    <name type="scientific">Boeremia exigua</name>
    <dbReference type="NCBI Taxonomy" id="749465"/>
    <lineage>
        <taxon>Eukaryota</taxon>
        <taxon>Fungi</taxon>
        <taxon>Dikarya</taxon>
        <taxon>Ascomycota</taxon>
        <taxon>Pezizomycotina</taxon>
        <taxon>Dothideomycetes</taxon>
        <taxon>Pleosporomycetidae</taxon>
        <taxon>Pleosporales</taxon>
        <taxon>Pleosporineae</taxon>
        <taxon>Didymellaceae</taxon>
        <taxon>Boeremia</taxon>
    </lineage>
</organism>
<sequence length="365" mass="42192">MIPIHTAQIASKCQHTIHPSSSPRTPWCPQCIISAAQADLERVHKAFEDEGGIVAPAYMRDHAWNSARLQCSVTKKRVKKTMNNDWLRQERERKWEEAHQQYPAQDGVLPSDSLYRLTCVVCAAREEVDCPYAKPSLSLATAWWEREGALVANEVLVPRTPPSPNKREKCPPEPQLKRPSYLRNFIRSCRDVRAASSGQRRAWEDHWKIDRAVRQKYVLDEDFDMDQEFLTLPLPASHARNHHRQIQDDLNAARRRANRQKRRAEDYKPSRSSLALSELSEDLVLDDTELEKLKLAEGAEKLKRLMRVVATQVGYLYLIGDVGLLDRWKDDVEQSDQSLIYQKQETGMEMEQLDEDHIMSEGEEL</sequence>
<dbReference type="EMBL" id="JAPHNI010000118">
    <property type="protein sequence ID" value="KAJ8115885.1"/>
    <property type="molecule type" value="Genomic_DNA"/>
</dbReference>
<evidence type="ECO:0000313" key="1">
    <source>
        <dbReference type="EMBL" id="KAJ8115885.1"/>
    </source>
</evidence>
<name>A0ACC2IL31_9PLEO</name>
<comment type="caution">
    <text evidence="1">The sequence shown here is derived from an EMBL/GenBank/DDBJ whole genome shotgun (WGS) entry which is preliminary data.</text>
</comment>
<reference evidence="1" key="1">
    <citation type="submission" date="2022-11" db="EMBL/GenBank/DDBJ databases">
        <title>Genome Sequence of Boeremia exigua.</title>
        <authorList>
            <person name="Buettner E."/>
        </authorList>
    </citation>
    <scope>NUCLEOTIDE SEQUENCE</scope>
    <source>
        <strain evidence="1">CU02</strain>
    </source>
</reference>
<proteinExistence type="predicted"/>
<accession>A0ACC2IL31</accession>
<evidence type="ECO:0000313" key="2">
    <source>
        <dbReference type="Proteomes" id="UP001153331"/>
    </source>
</evidence>